<name>M2RM86_CERS8</name>
<sequence>MAPSEMDMLYAVLPPLPQDEAKLVATLPLEELRAWAFHKMNKQSKYALSYRYMYNETSPINRLPTELLTEIVFLWTFFGSDPMGMPSYEWMARMGVCRRWRGIALSTALLWTKISTGIARTLPPLHTFLARSGACMIDVRLIGYVDDPSSPTMRLNPYPEISAFFSEIMRSYAERVQSLDIKLWFDTDASTFHDYLLKISQKCVSITALQLACMDGSIPICLDLSSFQKLRRLTCSTQIRIDTSIPTRLTSLTVVLGKAISVTDLLSLLRCTPSLESICISFSRRSHLGQIEDFPASSRSGSSMVVPKIRLPSLRSLDFHGSQYTLIKGVLSQLCELRASITIIESYGLRTPRFPVAKVAPPLIQACREALNIDTEPGVLSIEDTCGATSCVISGEDKRRWSVKVELARYYQEDGAISTIIPDIVKKFQPLQFRTLHVLRNDGSSWREPLDWRATFVALPYIETLKVFSDDAIAALWKVLGQQDEVAVPLLASIECHLKRQRVSTLEHTRSAMVECLAYRKQRGAPVRSLGFEAFVDSLSQADRERHESVRERLTDLLRVTSFEISVEEFEDDI</sequence>
<dbReference type="AlphaFoldDB" id="M2RM86"/>
<evidence type="ECO:0000313" key="2">
    <source>
        <dbReference type="Proteomes" id="UP000016930"/>
    </source>
</evidence>
<gene>
    <name evidence="1" type="ORF">CERSUDRAFT_121826</name>
</gene>
<evidence type="ECO:0000313" key="1">
    <source>
        <dbReference type="EMBL" id="EMD39587.1"/>
    </source>
</evidence>
<dbReference type="EMBL" id="KB445793">
    <property type="protein sequence ID" value="EMD39587.1"/>
    <property type="molecule type" value="Genomic_DNA"/>
</dbReference>
<dbReference type="Gene3D" id="3.80.10.10">
    <property type="entry name" value="Ribonuclease Inhibitor"/>
    <property type="match status" value="1"/>
</dbReference>
<dbReference type="HOGENOM" id="CLU_474860_0_0_1"/>
<organism evidence="1 2">
    <name type="scientific">Ceriporiopsis subvermispora (strain B)</name>
    <name type="common">White-rot fungus</name>
    <name type="synonym">Gelatoporia subvermispora</name>
    <dbReference type="NCBI Taxonomy" id="914234"/>
    <lineage>
        <taxon>Eukaryota</taxon>
        <taxon>Fungi</taxon>
        <taxon>Dikarya</taxon>
        <taxon>Basidiomycota</taxon>
        <taxon>Agaricomycotina</taxon>
        <taxon>Agaricomycetes</taxon>
        <taxon>Polyporales</taxon>
        <taxon>Gelatoporiaceae</taxon>
        <taxon>Gelatoporia</taxon>
    </lineage>
</organism>
<keyword evidence="2" id="KW-1185">Reference proteome</keyword>
<dbReference type="SUPFAM" id="SSF52047">
    <property type="entry name" value="RNI-like"/>
    <property type="match status" value="1"/>
</dbReference>
<dbReference type="InterPro" id="IPR032675">
    <property type="entry name" value="LRR_dom_sf"/>
</dbReference>
<reference evidence="1 2" key="1">
    <citation type="journal article" date="2012" name="Proc. Natl. Acad. Sci. U.S.A.">
        <title>Comparative genomics of Ceriporiopsis subvermispora and Phanerochaete chrysosporium provide insight into selective ligninolysis.</title>
        <authorList>
            <person name="Fernandez-Fueyo E."/>
            <person name="Ruiz-Duenas F.J."/>
            <person name="Ferreira P."/>
            <person name="Floudas D."/>
            <person name="Hibbett D.S."/>
            <person name="Canessa P."/>
            <person name="Larrondo L.F."/>
            <person name="James T.Y."/>
            <person name="Seelenfreund D."/>
            <person name="Lobos S."/>
            <person name="Polanco R."/>
            <person name="Tello M."/>
            <person name="Honda Y."/>
            <person name="Watanabe T."/>
            <person name="Watanabe T."/>
            <person name="Ryu J.S."/>
            <person name="Kubicek C.P."/>
            <person name="Schmoll M."/>
            <person name="Gaskell J."/>
            <person name="Hammel K.E."/>
            <person name="St John F.J."/>
            <person name="Vanden Wymelenberg A."/>
            <person name="Sabat G."/>
            <person name="Splinter BonDurant S."/>
            <person name="Syed K."/>
            <person name="Yadav J.S."/>
            <person name="Doddapaneni H."/>
            <person name="Subramanian V."/>
            <person name="Lavin J.L."/>
            <person name="Oguiza J.A."/>
            <person name="Perez G."/>
            <person name="Pisabarro A.G."/>
            <person name="Ramirez L."/>
            <person name="Santoyo F."/>
            <person name="Master E."/>
            <person name="Coutinho P.M."/>
            <person name="Henrissat B."/>
            <person name="Lombard V."/>
            <person name="Magnuson J.K."/>
            <person name="Kuees U."/>
            <person name="Hori C."/>
            <person name="Igarashi K."/>
            <person name="Samejima M."/>
            <person name="Held B.W."/>
            <person name="Barry K.W."/>
            <person name="LaButti K.M."/>
            <person name="Lapidus A."/>
            <person name="Lindquist E.A."/>
            <person name="Lucas S.M."/>
            <person name="Riley R."/>
            <person name="Salamov A.A."/>
            <person name="Hoffmeister D."/>
            <person name="Schwenk D."/>
            <person name="Hadar Y."/>
            <person name="Yarden O."/>
            <person name="de Vries R.P."/>
            <person name="Wiebenga A."/>
            <person name="Stenlid J."/>
            <person name="Eastwood D."/>
            <person name="Grigoriev I.V."/>
            <person name="Berka R.M."/>
            <person name="Blanchette R.A."/>
            <person name="Kersten P."/>
            <person name="Martinez A.T."/>
            <person name="Vicuna R."/>
            <person name="Cullen D."/>
        </authorList>
    </citation>
    <scope>NUCLEOTIDE SEQUENCE [LARGE SCALE GENOMIC DNA]</scope>
    <source>
        <strain evidence="1 2">B</strain>
    </source>
</reference>
<accession>M2RM86</accession>
<dbReference type="OrthoDB" id="2753006at2759"/>
<dbReference type="Proteomes" id="UP000016930">
    <property type="component" value="Unassembled WGS sequence"/>
</dbReference>
<proteinExistence type="predicted"/>
<protein>
    <submittedName>
        <fullName evidence="1">Uncharacterized protein</fullName>
    </submittedName>
</protein>